<evidence type="ECO:0000256" key="2">
    <source>
        <dbReference type="ARBA" id="ARBA00022448"/>
    </source>
</evidence>
<feature type="transmembrane region" description="Helical" evidence="9">
    <location>
        <begin position="6"/>
        <end position="26"/>
    </location>
</feature>
<evidence type="ECO:0000256" key="7">
    <source>
        <dbReference type="ARBA" id="ARBA00023136"/>
    </source>
</evidence>
<name>A0ABT7MY04_9MICO</name>
<keyword evidence="11" id="KW-1185">Reference proteome</keyword>
<evidence type="ECO:0000256" key="5">
    <source>
        <dbReference type="ARBA" id="ARBA00022970"/>
    </source>
</evidence>
<keyword evidence="4 9" id="KW-0812">Transmembrane</keyword>
<comment type="subcellular location">
    <subcellularLocation>
        <location evidence="1">Cell membrane</location>
        <topology evidence="1">Multi-pass membrane protein</topology>
    </subcellularLocation>
</comment>
<keyword evidence="2" id="KW-0813">Transport</keyword>
<feature type="transmembrane region" description="Helical" evidence="9">
    <location>
        <begin position="259"/>
        <end position="278"/>
    </location>
</feature>
<feature type="transmembrane region" description="Helical" evidence="9">
    <location>
        <begin position="57"/>
        <end position="75"/>
    </location>
</feature>
<evidence type="ECO:0000256" key="4">
    <source>
        <dbReference type="ARBA" id="ARBA00022692"/>
    </source>
</evidence>
<feature type="transmembrane region" description="Helical" evidence="9">
    <location>
        <begin position="87"/>
        <end position="110"/>
    </location>
</feature>
<keyword evidence="5" id="KW-0029">Amino-acid transport</keyword>
<dbReference type="PANTHER" id="PTHR11795:SF450">
    <property type="entry name" value="ABC TRANSPORTER PERMEASE PROTEIN"/>
    <property type="match status" value="1"/>
</dbReference>
<organism evidence="10 11">
    <name type="scientific">Microbacterium candidum</name>
    <dbReference type="NCBI Taxonomy" id="3041922"/>
    <lineage>
        <taxon>Bacteria</taxon>
        <taxon>Bacillati</taxon>
        <taxon>Actinomycetota</taxon>
        <taxon>Actinomycetes</taxon>
        <taxon>Micrococcales</taxon>
        <taxon>Microbacteriaceae</taxon>
        <taxon>Microbacterium</taxon>
    </lineage>
</organism>
<keyword evidence="3" id="KW-1003">Cell membrane</keyword>
<dbReference type="Pfam" id="PF02653">
    <property type="entry name" value="BPD_transp_2"/>
    <property type="match status" value="1"/>
</dbReference>
<dbReference type="CDD" id="cd06582">
    <property type="entry name" value="TM_PBP1_LivH_like"/>
    <property type="match status" value="1"/>
</dbReference>
<gene>
    <name evidence="10" type="ORF">QSV35_08295</name>
</gene>
<accession>A0ABT7MY04</accession>
<keyword evidence="6 9" id="KW-1133">Transmembrane helix</keyword>
<dbReference type="RefSeq" id="WP_286288200.1">
    <property type="nucleotide sequence ID" value="NZ_JASXSZ010000002.1"/>
</dbReference>
<evidence type="ECO:0000313" key="10">
    <source>
        <dbReference type="EMBL" id="MDL9979333.1"/>
    </source>
</evidence>
<comment type="similarity">
    <text evidence="8">Belongs to the binding-protein-dependent transport system permease family. LivHM subfamily.</text>
</comment>
<dbReference type="InterPro" id="IPR052157">
    <property type="entry name" value="BCAA_transport_permease"/>
</dbReference>
<feature type="transmembrane region" description="Helical" evidence="9">
    <location>
        <begin position="232"/>
        <end position="253"/>
    </location>
</feature>
<dbReference type="InterPro" id="IPR001851">
    <property type="entry name" value="ABC_transp_permease"/>
</dbReference>
<dbReference type="PANTHER" id="PTHR11795">
    <property type="entry name" value="BRANCHED-CHAIN AMINO ACID TRANSPORT SYSTEM PERMEASE PROTEIN LIVH"/>
    <property type="match status" value="1"/>
</dbReference>
<dbReference type="Proteomes" id="UP001235064">
    <property type="component" value="Unassembled WGS sequence"/>
</dbReference>
<dbReference type="EMBL" id="JASXSZ010000002">
    <property type="protein sequence ID" value="MDL9979333.1"/>
    <property type="molecule type" value="Genomic_DNA"/>
</dbReference>
<keyword evidence="7 9" id="KW-0472">Membrane</keyword>
<evidence type="ECO:0000256" key="1">
    <source>
        <dbReference type="ARBA" id="ARBA00004651"/>
    </source>
</evidence>
<feature type="transmembrane region" description="Helical" evidence="9">
    <location>
        <begin position="33"/>
        <end position="51"/>
    </location>
</feature>
<feature type="transmembrane region" description="Helical" evidence="9">
    <location>
        <begin position="182"/>
        <end position="200"/>
    </location>
</feature>
<evidence type="ECO:0000256" key="3">
    <source>
        <dbReference type="ARBA" id="ARBA00022475"/>
    </source>
</evidence>
<evidence type="ECO:0000256" key="9">
    <source>
        <dbReference type="SAM" id="Phobius"/>
    </source>
</evidence>
<comment type="caution">
    <text evidence="10">The sequence shown here is derived from an EMBL/GenBank/DDBJ whole genome shotgun (WGS) entry which is preliminary data.</text>
</comment>
<evidence type="ECO:0000256" key="8">
    <source>
        <dbReference type="ARBA" id="ARBA00037998"/>
    </source>
</evidence>
<reference evidence="10 11" key="1">
    <citation type="submission" date="2023-06" db="EMBL/GenBank/DDBJ databases">
        <title>Microbacterium sp. nov., isolated from a waste landfill.</title>
        <authorList>
            <person name="Wen W."/>
        </authorList>
    </citation>
    <scope>NUCLEOTIDE SEQUENCE [LARGE SCALE GENOMIC DNA]</scope>
    <source>
        <strain evidence="10 11">ASV49</strain>
    </source>
</reference>
<protein>
    <submittedName>
        <fullName evidence="10">Branched-chain amino acid ABC transporter permease</fullName>
    </submittedName>
</protein>
<evidence type="ECO:0000256" key="6">
    <source>
        <dbReference type="ARBA" id="ARBA00022989"/>
    </source>
</evidence>
<evidence type="ECO:0000313" key="11">
    <source>
        <dbReference type="Proteomes" id="UP001235064"/>
    </source>
</evidence>
<sequence>MTIIWSGLALGAVYALVAVGYNIVFLSQKTFNFAQAALMMVGGFIAYVGIVSWHLPWWIVAIIGGAVVGGIAALEERIAIRPVKDPHNILVTTLGASIIIEGVAQVIWGGEPLSVPFFAGEQVLTVFGGRVYPVELALIVLVVVLVVALTQYAKRTLTGIALLGMSEDREAAQLRGVNVRRLAFLAFVFTGVLAGALGVFVGPKTYAVATLGASLALKGFVVLAIGGFGSLWGVLAGGLIVGLTEALAARYISADAANLSIFLVLIVILMVKPTGLFTRRMERAV</sequence>
<feature type="transmembrane region" description="Helical" evidence="9">
    <location>
        <begin position="130"/>
        <end position="149"/>
    </location>
</feature>
<proteinExistence type="inferred from homology"/>